<feature type="repeat" description="ANK" evidence="3">
    <location>
        <begin position="100"/>
        <end position="136"/>
    </location>
</feature>
<feature type="repeat" description="ANK" evidence="3">
    <location>
        <begin position="235"/>
        <end position="267"/>
    </location>
</feature>
<name>A0A9P3EX93_9EURO</name>
<dbReference type="EMBL" id="BHVY01000005">
    <property type="protein sequence ID" value="GIJ89332.1"/>
    <property type="molecule type" value="Genomic_DNA"/>
</dbReference>
<dbReference type="InterPro" id="IPR036770">
    <property type="entry name" value="Ankyrin_rpt-contain_sf"/>
</dbReference>
<feature type="repeat" description="ANK" evidence="3">
    <location>
        <begin position="301"/>
        <end position="342"/>
    </location>
</feature>
<dbReference type="PRINTS" id="PR01415">
    <property type="entry name" value="ANKYRIN"/>
</dbReference>
<dbReference type="InterPro" id="IPR051165">
    <property type="entry name" value="Multifunctional_ANK_Repeat"/>
</dbReference>
<dbReference type="Pfam" id="PF12796">
    <property type="entry name" value="Ank_2"/>
    <property type="match status" value="3"/>
</dbReference>
<dbReference type="PANTHER" id="PTHR24123">
    <property type="entry name" value="ANKYRIN REPEAT-CONTAINING"/>
    <property type="match status" value="1"/>
</dbReference>
<accession>A0A9P3EX93</accession>
<evidence type="ECO:0008006" key="6">
    <source>
        <dbReference type="Google" id="ProtNLM"/>
    </source>
</evidence>
<dbReference type="PROSITE" id="PS50297">
    <property type="entry name" value="ANK_REP_REGION"/>
    <property type="match status" value="2"/>
</dbReference>
<gene>
    <name evidence="4" type="ORF">Asppvi_008270</name>
</gene>
<dbReference type="PROSITE" id="PS50088">
    <property type="entry name" value="ANK_REPEAT"/>
    <property type="match status" value="7"/>
</dbReference>
<dbReference type="GeneID" id="67006880"/>
<dbReference type="Gene3D" id="1.25.40.20">
    <property type="entry name" value="Ankyrin repeat-containing domain"/>
    <property type="match status" value="5"/>
</dbReference>
<dbReference type="SUPFAM" id="SSF48403">
    <property type="entry name" value="Ankyrin repeat"/>
    <property type="match status" value="2"/>
</dbReference>
<dbReference type="InterPro" id="IPR002110">
    <property type="entry name" value="Ankyrin_rpt"/>
</dbReference>
<dbReference type="OrthoDB" id="366390at2759"/>
<keyword evidence="5" id="KW-1185">Reference proteome</keyword>
<dbReference type="PANTHER" id="PTHR24123:SF33">
    <property type="entry name" value="PROTEIN HOS4"/>
    <property type="match status" value="1"/>
</dbReference>
<keyword evidence="1" id="KW-0677">Repeat</keyword>
<dbReference type="Pfam" id="PF13637">
    <property type="entry name" value="Ank_4"/>
    <property type="match status" value="2"/>
</dbReference>
<comment type="caution">
    <text evidence="4">The sequence shown here is derived from an EMBL/GenBank/DDBJ whole genome shotgun (WGS) entry which is preliminary data.</text>
</comment>
<dbReference type="RefSeq" id="XP_043160078.1">
    <property type="nucleotide sequence ID" value="XM_043304143.1"/>
</dbReference>
<feature type="repeat" description="ANK" evidence="3">
    <location>
        <begin position="137"/>
        <end position="168"/>
    </location>
</feature>
<dbReference type="Proteomes" id="UP001043456">
    <property type="component" value="Unassembled WGS sequence"/>
</dbReference>
<feature type="repeat" description="ANK" evidence="3">
    <location>
        <begin position="202"/>
        <end position="234"/>
    </location>
</feature>
<proteinExistence type="predicted"/>
<reference evidence="4 5" key="1">
    <citation type="submission" date="2018-10" db="EMBL/GenBank/DDBJ databases">
        <title>Pan-genome distribution and transcriptional activeness of fungal secondary metabolism genes in Aspergillus section Fumigati.</title>
        <authorList>
            <person name="Takahashi H."/>
            <person name="Umemura M."/>
            <person name="Ninomiya A."/>
            <person name="Kusuya Y."/>
            <person name="Urayama S."/>
            <person name="Shimizu M."/>
            <person name="Watanabe A."/>
            <person name="Kamei K."/>
            <person name="Yaguchi T."/>
            <person name="Hagiwara D."/>
        </authorList>
    </citation>
    <scope>NUCLEOTIDE SEQUENCE [LARGE SCALE GENOMIC DNA]</scope>
    <source>
        <strain evidence="4 5">IFM 55266</strain>
    </source>
</reference>
<evidence type="ECO:0000256" key="1">
    <source>
        <dbReference type="ARBA" id="ARBA00022737"/>
    </source>
</evidence>
<feature type="repeat" description="ANK" evidence="3">
    <location>
        <begin position="412"/>
        <end position="443"/>
    </location>
</feature>
<keyword evidence="2 3" id="KW-0040">ANK repeat</keyword>
<evidence type="ECO:0000313" key="5">
    <source>
        <dbReference type="Proteomes" id="UP001043456"/>
    </source>
</evidence>
<dbReference type="SMART" id="SM00248">
    <property type="entry name" value="ANK"/>
    <property type="match status" value="10"/>
</dbReference>
<feature type="repeat" description="ANK" evidence="3">
    <location>
        <begin position="268"/>
        <end position="300"/>
    </location>
</feature>
<evidence type="ECO:0000256" key="2">
    <source>
        <dbReference type="ARBA" id="ARBA00023043"/>
    </source>
</evidence>
<protein>
    <recommendedName>
        <fullName evidence="6">Ankyrin repeat-containing domain protein</fullName>
    </recommendedName>
</protein>
<sequence>MNAGNITAARTVQQAAQDNDLATLRQQLEAGAPLPHSFIDPERGVWHTPFSWAAAHGNLEACKLLIRHDADPHQRSEDGLSALDEAVSGATHMSLTLGFDHRQPIHCACTVDDEASAIACLEVLLRLGAHVNAKDADEQTPLHLAASRSSQMTNLLLAAGADVHVRNYARETPLFLAAAAARGDIMQAVFSAGAETQIRNEFDSSPVHYAAFGGSVECLQLLLKSKDDLQVLSRTKGTALHYAAENGQTEMVRSLLCNGLDAGATSIYKWAPLHFAAQWNHIDVVGDLLNAGVDPNAATVQGFTPLHQAAAFCAPEGQEPQRSAALVELLLEHNANVSAVASTSVLNTKSWNYLETPHQSELHQHEIHVELASDSNDVFRTTPIFCAITFDKMHEATLLVAHGANLNAQDGFGATPLHRACFVDESVVQWLLQQGVDMDISDDQGTTGRQALFKAFGEEKAREILIACGKMKT</sequence>
<organism evidence="4 5">
    <name type="scientific">Aspergillus pseudoviridinutans</name>
    <dbReference type="NCBI Taxonomy" id="1517512"/>
    <lineage>
        <taxon>Eukaryota</taxon>
        <taxon>Fungi</taxon>
        <taxon>Dikarya</taxon>
        <taxon>Ascomycota</taxon>
        <taxon>Pezizomycotina</taxon>
        <taxon>Eurotiomycetes</taxon>
        <taxon>Eurotiomycetidae</taxon>
        <taxon>Eurotiales</taxon>
        <taxon>Aspergillaceae</taxon>
        <taxon>Aspergillus</taxon>
        <taxon>Aspergillus subgen. Fumigati</taxon>
    </lineage>
</organism>
<evidence type="ECO:0000313" key="4">
    <source>
        <dbReference type="EMBL" id="GIJ89332.1"/>
    </source>
</evidence>
<evidence type="ECO:0000256" key="3">
    <source>
        <dbReference type="PROSITE-ProRule" id="PRU00023"/>
    </source>
</evidence>
<dbReference type="AlphaFoldDB" id="A0A9P3EX93"/>